<evidence type="ECO:0000256" key="1">
    <source>
        <dbReference type="ARBA" id="ARBA00022729"/>
    </source>
</evidence>
<proteinExistence type="predicted"/>
<gene>
    <name evidence="5" type="primary">LOC111085648</name>
</gene>
<dbReference type="Pfam" id="PF02221">
    <property type="entry name" value="E1_DerP2_DerF2"/>
    <property type="match status" value="1"/>
</dbReference>
<feature type="chain" id="PRO_5045821444" evidence="2">
    <location>
        <begin position="19"/>
        <end position="185"/>
    </location>
</feature>
<protein>
    <submittedName>
        <fullName evidence="5">Ganglioside GM2 activator-like</fullName>
    </submittedName>
</protein>
<reference evidence="5" key="1">
    <citation type="submission" date="2025-08" db="UniProtKB">
        <authorList>
            <consortium name="RefSeq"/>
        </authorList>
    </citation>
    <scope>IDENTIFICATION</scope>
    <source>
        <tissue evidence="5">Muscle</tissue>
    </source>
</reference>
<evidence type="ECO:0000259" key="3">
    <source>
        <dbReference type="Pfam" id="PF02221"/>
    </source>
</evidence>
<evidence type="ECO:0000313" key="4">
    <source>
        <dbReference type="Proteomes" id="UP000694941"/>
    </source>
</evidence>
<evidence type="ECO:0000256" key="2">
    <source>
        <dbReference type="SAM" id="SignalP"/>
    </source>
</evidence>
<name>A0ABM1SBE6_LIMPO</name>
<feature type="signal peptide" evidence="2">
    <location>
        <begin position="1"/>
        <end position="18"/>
    </location>
</feature>
<organism evidence="4 5">
    <name type="scientific">Limulus polyphemus</name>
    <name type="common">Atlantic horseshoe crab</name>
    <dbReference type="NCBI Taxonomy" id="6850"/>
    <lineage>
        <taxon>Eukaryota</taxon>
        <taxon>Metazoa</taxon>
        <taxon>Ecdysozoa</taxon>
        <taxon>Arthropoda</taxon>
        <taxon>Chelicerata</taxon>
        <taxon>Merostomata</taxon>
        <taxon>Xiphosura</taxon>
        <taxon>Limulidae</taxon>
        <taxon>Limulus</taxon>
    </lineage>
</organism>
<sequence>MGKFLVFSILVLCTSSWADDVFEYEDCGASDKTIFFESLDVSPLPVPFPGVVKTSGRIMVTDTIPDNAIVDLKLTRIIKFITDIPIPLPCISGFGSCKYDLCKLMLGNKERICGYFPEGVPCECPILPNTYEGEDEPMSLPDVGSFLSMLAAGRYKVEGRIRDVNTDKELGCIKLKATLTSSGFR</sequence>
<feature type="domain" description="MD-2-related lipid-recognition" evidence="3">
    <location>
        <begin position="22"/>
        <end position="178"/>
    </location>
</feature>
<dbReference type="PANTHER" id="PTHR17357:SF0">
    <property type="entry name" value="GANGLIOSIDE GM2 ACTIVATOR"/>
    <property type="match status" value="1"/>
</dbReference>
<dbReference type="InterPro" id="IPR036846">
    <property type="entry name" value="GM2-AP_sf"/>
</dbReference>
<evidence type="ECO:0000313" key="5">
    <source>
        <dbReference type="RefSeq" id="XP_022240951.1"/>
    </source>
</evidence>
<dbReference type="PANTHER" id="PTHR17357">
    <property type="entry name" value="GM2 GANGLIOSIDE ACTIVATOR PROTEIN"/>
    <property type="match status" value="1"/>
</dbReference>
<keyword evidence="1 2" id="KW-0732">Signal</keyword>
<dbReference type="InterPro" id="IPR003172">
    <property type="entry name" value="ML_dom"/>
</dbReference>
<dbReference type="GeneID" id="111085648"/>
<keyword evidence="4" id="KW-1185">Reference proteome</keyword>
<accession>A0ABM1SBE6</accession>
<dbReference type="Proteomes" id="UP000694941">
    <property type="component" value="Unplaced"/>
</dbReference>
<dbReference type="RefSeq" id="XP_022240951.1">
    <property type="nucleotide sequence ID" value="XM_022385243.1"/>
</dbReference>
<dbReference type="InterPro" id="IPR028996">
    <property type="entry name" value="GM2-AP"/>
</dbReference>
<dbReference type="SUPFAM" id="SSF63707">
    <property type="entry name" value="Ganglioside M2 (gm2) activator"/>
    <property type="match status" value="1"/>
</dbReference>
<dbReference type="Gene3D" id="2.70.220.10">
    <property type="entry name" value="Ganglioside GM2 activator"/>
    <property type="match status" value="1"/>
</dbReference>